<keyword evidence="4" id="KW-0029">Amino-acid transport</keyword>
<keyword evidence="2" id="KW-0813">Transport</keyword>
<proteinExistence type="inferred from homology"/>
<name>A0A158AEC2_9BURK</name>
<feature type="domain" description="Leucine-binding protein" evidence="6">
    <location>
        <begin position="36"/>
        <end position="371"/>
    </location>
</feature>
<dbReference type="RefSeq" id="WP_232470875.1">
    <property type="nucleotide sequence ID" value="NZ_FCOA02000005.1"/>
</dbReference>
<reference evidence="7" key="1">
    <citation type="submission" date="2016-01" db="EMBL/GenBank/DDBJ databases">
        <authorList>
            <person name="Peeters C."/>
        </authorList>
    </citation>
    <scope>NUCLEOTIDE SEQUENCE</scope>
    <source>
        <strain evidence="7">LMG 29322</strain>
    </source>
</reference>
<organism evidence="7 8">
    <name type="scientific">Caballeronia hypogeia</name>
    <dbReference type="NCBI Taxonomy" id="1777140"/>
    <lineage>
        <taxon>Bacteria</taxon>
        <taxon>Pseudomonadati</taxon>
        <taxon>Pseudomonadota</taxon>
        <taxon>Betaproteobacteria</taxon>
        <taxon>Burkholderiales</taxon>
        <taxon>Burkholderiaceae</taxon>
        <taxon>Caballeronia</taxon>
    </lineage>
</organism>
<feature type="chain" id="PRO_5007620440" evidence="5">
    <location>
        <begin position="32"/>
        <end position="399"/>
    </location>
</feature>
<dbReference type="Proteomes" id="UP000054851">
    <property type="component" value="Unassembled WGS sequence"/>
</dbReference>
<keyword evidence="3 5" id="KW-0732">Signal</keyword>
<dbReference type="PANTHER" id="PTHR30483:SF6">
    <property type="entry name" value="PERIPLASMIC BINDING PROTEIN OF ABC TRANSPORTER FOR NATURAL AMINO ACIDS"/>
    <property type="match status" value="1"/>
</dbReference>
<evidence type="ECO:0000256" key="5">
    <source>
        <dbReference type="SAM" id="SignalP"/>
    </source>
</evidence>
<evidence type="ECO:0000256" key="4">
    <source>
        <dbReference type="ARBA" id="ARBA00022970"/>
    </source>
</evidence>
<keyword evidence="8" id="KW-1185">Reference proteome</keyword>
<evidence type="ECO:0000256" key="2">
    <source>
        <dbReference type="ARBA" id="ARBA00022448"/>
    </source>
</evidence>
<dbReference type="InterPro" id="IPR051010">
    <property type="entry name" value="BCAA_transport"/>
</dbReference>
<dbReference type="PANTHER" id="PTHR30483">
    <property type="entry name" value="LEUCINE-SPECIFIC-BINDING PROTEIN"/>
    <property type="match status" value="1"/>
</dbReference>
<dbReference type="InterPro" id="IPR000709">
    <property type="entry name" value="Leu_Ile_Val-bd"/>
</dbReference>
<dbReference type="SUPFAM" id="SSF53822">
    <property type="entry name" value="Periplasmic binding protein-like I"/>
    <property type="match status" value="1"/>
</dbReference>
<dbReference type="InterPro" id="IPR028081">
    <property type="entry name" value="Leu-bd"/>
</dbReference>
<feature type="signal peptide" evidence="5">
    <location>
        <begin position="1"/>
        <end position="31"/>
    </location>
</feature>
<evidence type="ECO:0000259" key="6">
    <source>
        <dbReference type="Pfam" id="PF13458"/>
    </source>
</evidence>
<dbReference type="InterPro" id="IPR028082">
    <property type="entry name" value="Peripla_BP_I"/>
</dbReference>
<gene>
    <name evidence="7" type="ORF">AWB79_02255</name>
</gene>
<evidence type="ECO:0000256" key="1">
    <source>
        <dbReference type="ARBA" id="ARBA00010062"/>
    </source>
</evidence>
<evidence type="ECO:0000313" key="8">
    <source>
        <dbReference type="Proteomes" id="UP000054851"/>
    </source>
</evidence>
<dbReference type="PRINTS" id="PR00337">
    <property type="entry name" value="LEUILEVALBP"/>
</dbReference>
<sequence>MSGRDQWQAGVRRALVGAVLGCGALSMSAFAADSGPIKIGWLSSLTGPLSSAASAENQGVQFAVEQINAAGGINGRKIELITRDTAGDPTKAVNYANQLIFSEKVAFVIGPVNSGESLATVPVVARSGTPNLVISTVDELTDPKKYPRAFRVINTNEQWLNAANDYALNTLKKKKVAIIGDTSGYGTSTAKRATQLLAARGITPVYSVLVDPNQTSLNDEMSKARAAGADVVMPWSAATGLLARILNARGDLGWNVPVVGHPAIMGTPIRALLNKPEYWTNTYSVGYASTTYDTGGKLPPATTKLMQEITPRLGGKIDFTFWWVAMGYDTVKLAEQAIKKAGSTDPAALQKALEGLSNYPGVYASYTYGPAQRNGFPDAGIEMTKADTFKDGSFQRAPN</sequence>
<dbReference type="STRING" id="1777140.AWB79_02255"/>
<evidence type="ECO:0000256" key="3">
    <source>
        <dbReference type="ARBA" id="ARBA00022729"/>
    </source>
</evidence>
<dbReference type="Gene3D" id="3.40.50.2300">
    <property type="match status" value="2"/>
</dbReference>
<dbReference type="GO" id="GO:0006865">
    <property type="term" value="P:amino acid transport"/>
    <property type="evidence" value="ECO:0007669"/>
    <property type="project" value="UniProtKB-KW"/>
</dbReference>
<comment type="caution">
    <text evidence="7">The sequence shown here is derived from an EMBL/GenBank/DDBJ whole genome shotgun (WGS) entry which is preliminary data.</text>
</comment>
<protein>
    <submittedName>
        <fullName evidence="7">Leucine-, isoleucine-, valine-, threonine-, and alanine-binding protein</fullName>
    </submittedName>
</protein>
<dbReference type="AlphaFoldDB" id="A0A158AEC2"/>
<dbReference type="EMBL" id="FCOA02000005">
    <property type="protein sequence ID" value="SAK56075.1"/>
    <property type="molecule type" value="Genomic_DNA"/>
</dbReference>
<comment type="similarity">
    <text evidence="1">Belongs to the leucine-binding protein family.</text>
</comment>
<dbReference type="Pfam" id="PF13458">
    <property type="entry name" value="Peripla_BP_6"/>
    <property type="match status" value="1"/>
</dbReference>
<evidence type="ECO:0000313" key="7">
    <source>
        <dbReference type="EMBL" id="SAK56075.1"/>
    </source>
</evidence>
<accession>A0A158AEC2</accession>